<evidence type="ECO:0000256" key="1">
    <source>
        <dbReference type="PROSITE-ProRule" id="PRU00169"/>
    </source>
</evidence>
<dbReference type="GO" id="GO:0000160">
    <property type="term" value="P:phosphorelay signal transduction system"/>
    <property type="evidence" value="ECO:0007669"/>
    <property type="project" value="InterPro"/>
</dbReference>
<dbReference type="InterPro" id="IPR001789">
    <property type="entry name" value="Sig_transdc_resp-reg_receiver"/>
</dbReference>
<name>H2J5J3_MARPK</name>
<dbReference type="STRING" id="443254.Marpi_1751"/>
<dbReference type="HOGENOM" id="CLU_000445_69_15_0"/>
<keyword evidence="4" id="KW-1185">Reference proteome</keyword>
<sequence length="122" mass="13614">MPVTVLVVDDSKFDRIILKDMLENLGYMVVGEAENGKEAVKEYFKTMPDIVLMNLMMPVMNGIEAMTFILENDPSANIIVTSSSSEKKYVTEAIKNGAKDFLVIPIKEKKLIEAIENILSAK</sequence>
<dbReference type="KEGG" id="mpz:Marpi_1751"/>
<dbReference type="eggNOG" id="COG2201">
    <property type="taxonomic scope" value="Bacteria"/>
</dbReference>
<reference evidence="4" key="2">
    <citation type="submission" date="2012-01" db="EMBL/GenBank/DDBJ databases">
        <title>Complete sequence of chromosome of Marinitoga piezophila KA3.</title>
        <authorList>
            <person name="Lucas S."/>
            <person name="Han J."/>
            <person name="Lapidus A."/>
            <person name="Cheng J.-F."/>
            <person name="Goodwin L."/>
            <person name="Pitluck S."/>
            <person name="Peters L."/>
            <person name="Mikhailova N."/>
            <person name="Teshima H."/>
            <person name="Detter J.C."/>
            <person name="Han C."/>
            <person name="Tapia R."/>
            <person name="Land M."/>
            <person name="Hauser L."/>
            <person name="Kyrpides N."/>
            <person name="Ivanova N."/>
            <person name="Pagani I."/>
            <person name="Jebbar M."/>
            <person name="Vannier P."/>
            <person name="Oger P."/>
            <person name="Cario A."/>
            <person name="Bartlett D."/>
            <person name="Noll K.M."/>
            <person name="Woyke T."/>
        </authorList>
    </citation>
    <scope>NUCLEOTIDE SEQUENCE [LARGE SCALE GENOMIC DNA]</scope>
    <source>
        <strain evidence="4">DSM 14283 / JCM 11233 / KA3</strain>
    </source>
</reference>
<reference evidence="3 4" key="1">
    <citation type="journal article" date="2012" name="J. Bacteriol.">
        <title>Complete Genome Sequence of the Thermophilic, Piezophilic, Heterotrophic Bacterium Marinitoga piezophila KA3.</title>
        <authorList>
            <person name="Lucas S."/>
            <person name="Han J."/>
            <person name="Lapidus A."/>
            <person name="Cheng J.F."/>
            <person name="Goodwin L.A."/>
            <person name="Pitluck S."/>
            <person name="Peters L."/>
            <person name="Mikhailova N."/>
            <person name="Teshima H."/>
            <person name="Detter J.C."/>
            <person name="Han C."/>
            <person name="Tapia R."/>
            <person name="Land M."/>
            <person name="Hauser L."/>
            <person name="Kyrpides N.C."/>
            <person name="Ivanova N."/>
            <person name="Pagani I."/>
            <person name="Vannier P."/>
            <person name="Oger P."/>
            <person name="Bartlett D.H."/>
            <person name="Noll K.M."/>
            <person name="Woyke T."/>
            <person name="Jebbar M."/>
        </authorList>
    </citation>
    <scope>NUCLEOTIDE SEQUENCE [LARGE SCALE GENOMIC DNA]</scope>
    <source>
        <strain evidence="4">DSM 14283 / JCM 11233 / KA3</strain>
    </source>
</reference>
<evidence type="ECO:0000259" key="2">
    <source>
        <dbReference type="PROSITE" id="PS50110"/>
    </source>
</evidence>
<feature type="domain" description="Response regulatory" evidence="2">
    <location>
        <begin position="4"/>
        <end position="119"/>
    </location>
</feature>
<dbReference type="SUPFAM" id="SSF52172">
    <property type="entry name" value="CheY-like"/>
    <property type="match status" value="1"/>
</dbReference>
<dbReference type="Proteomes" id="UP000007161">
    <property type="component" value="Chromosome"/>
</dbReference>
<dbReference type="RefSeq" id="WP_014297208.1">
    <property type="nucleotide sequence ID" value="NC_016751.1"/>
</dbReference>
<evidence type="ECO:0000313" key="4">
    <source>
        <dbReference type="Proteomes" id="UP000007161"/>
    </source>
</evidence>
<organism evidence="3 4">
    <name type="scientific">Marinitoga piezophila (strain DSM 14283 / JCM 11233 / KA3)</name>
    <dbReference type="NCBI Taxonomy" id="443254"/>
    <lineage>
        <taxon>Bacteria</taxon>
        <taxon>Thermotogati</taxon>
        <taxon>Thermotogota</taxon>
        <taxon>Thermotogae</taxon>
        <taxon>Petrotogales</taxon>
        <taxon>Petrotogaceae</taxon>
        <taxon>Marinitoga</taxon>
    </lineage>
</organism>
<dbReference type="PROSITE" id="PS50110">
    <property type="entry name" value="RESPONSE_REGULATORY"/>
    <property type="match status" value="1"/>
</dbReference>
<accession>H2J5J3</accession>
<keyword evidence="3" id="KW-0238">DNA-binding</keyword>
<gene>
    <name evidence="3" type="ordered locus">Marpi_1751</name>
</gene>
<dbReference type="OrthoDB" id="9790669at2"/>
<protein>
    <submittedName>
        <fullName evidence="3">Response regulator containing CheY-like receiver domain and AraC-type DNA-binding domain</fullName>
    </submittedName>
</protein>
<proteinExistence type="predicted"/>
<dbReference type="PANTHER" id="PTHR43228:SF1">
    <property type="entry name" value="TWO-COMPONENT RESPONSE REGULATOR ARR22"/>
    <property type="match status" value="1"/>
</dbReference>
<dbReference type="AlphaFoldDB" id="H2J5J3"/>
<dbReference type="InterPro" id="IPR011006">
    <property type="entry name" value="CheY-like_superfamily"/>
</dbReference>
<comment type="caution">
    <text evidence="1">Lacks conserved residue(s) required for the propagation of feature annotation.</text>
</comment>
<dbReference type="InterPro" id="IPR052048">
    <property type="entry name" value="ST_Response_Regulator"/>
</dbReference>
<dbReference type="EMBL" id="CP003257">
    <property type="protein sequence ID" value="AEX86137.1"/>
    <property type="molecule type" value="Genomic_DNA"/>
</dbReference>
<evidence type="ECO:0000313" key="3">
    <source>
        <dbReference type="EMBL" id="AEX86137.1"/>
    </source>
</evidence>
<dbReference type="Gene3D" id="3.40.50.2300">
    <property type="match status" value="1"/>
</dbReference>
<dbReference type="PANTHER" id="PTHR43228">
    <property type="entry name" value="TWO-COMPONENT RESPONSE REGULATOR"/>
    <property type="match status" value="1"/>
</dbReference>
<dbReference type="Pfam" id="PF00072">
    <property type="entry name" value="Response_reg"/>
    <property type="match status" value="1"/>
</dbReference>
<dbReference type="SMART" id="SM00448">
    <property type="entry name" value="REC"/>
    <property type="match status" value="1"/>
</dbReference>
<dbReference type="GO" id="GO:0003677">
    <property type="term" value="F:DNA binding"/>
    <property type="evidence" value="ECO:0007669"/>
    <property type="project" value="UniProtKB-KW"/>
</dbReference>